<name>A0ABN8IPX4_9NEOP</name>
<accession>A0ABN8IPX4</accession>
<feature type="region of interest" description="Disordered" evidence="1">
    <location>
        <begin position="1"/>
        <end position="58"/>
    </location>
</feature>
<proteinExistence type="predicted"/>
<keyword evidence="3" id="KW-1185">Reference proteome</keyword>
<feature type="compositionally biased region" description="Low complexity" evidence="1">
    <location>
        <begin position="19"/>
        <end position="34"/>
    </location>
</feature>
<dbReference type="EMBL" id="OW152841">
    <property type="protein sequence ID" value="CAH2062187.1"/>
    <property type="molecule type" value="Genomic_DNA"/>
</dbReference>
<sequence>MDPKDDSEVPVAAPEGERSALSSSSSQSSASSSSGDEEGIASPPPNKRSKCSRSKQVVTCSDPRMDTLIHQRLLITSPADIKQVFTLTLCVSSRQIIELFYIKIKQLLYAERNTQRYSKCLAGE</sequence>
<organism evidence="2 3">
    <name type="scientific">Iphiclides podalirius</name>
    <name type="common">scarce swallowtail</name>
    <dbReference type="NCBI Taxonomy" id="110791"/>
    <lineage>
        <taxon>Eukaryota</taxon>
        <taxon>Metazoa</taxon>
        <taxon>Ecdysozoa</taxon>
        <taxon>Arthropoda</taxon>
        <taxon>Hexapoda</taxon>
        <taxon>Insecta</taxon>
        <taxon>Pterygota</taxon>
        <taxon>Neoptera</taxon>
        <taxon>Endopterygota</taxon>
        <taxon>Lepidoptera</taxon>
        <taxon>Glossata</taxon>
        <taxon>Ditrysia</taxon>
        <taxon>Papilionoidea</taxon>
        <taxon>Papilionidae</taxon>
        <taxon>Papilioninae</taxon>
        <taxon>Iphiclides</taxon>
    </lineage>
</organism>
<reference evidence="2" key="1">
    <citation type="submission" date="2022-03" db="EMBL/GenBank/DDBJ databases">
        <authorList>
            <person name="Martin H S."/>
        </authorList>
    </citation>
    <scope>NUCLEOTIDE SEQUENCE</scope>
</reference>
<evidence type="ECO:0000313" key="3">
    <source>
        <dbReference type="Proteomes" id="UP000837857"/>
    </source>
</evidence>
<feature type="non-terminal residue" evidence="2">
    <location>
        <position position="124"/>
    </location>
</feature>
<evidence type="ECO:0000256" key="1">
    <source>
        <dbReference type="SAM" id="MobiDB-lite"/>
    </source>
</evidence>
<dbReference type="Proteomes" id="UP000837857">
    <property type="component" value="Chromosome 29"/>
</dbReference>
<evidence type="ECO:0000313" key="2">
    <source>
        <dbReference type="EMBL" id="CAH2062187.1"/>
    </source>
</evidence>
<protein>
    <submittedName>
        <fullName evidence="2">Uncharacterized protein</fullName>
    </submittedName>
</protein>
<gene>
    <name evidence="2" type="ORF">IPOD504_LOCUS11754</name>
</gene>